<keyword evidence="5" id="KW-0472">Membrane</keyword>
<evidence type="ECO:0000256" key="2">
    <source>
        <dbReference type="ARBA" id="ARBA00022448"/>
    </source>
</evidence>
<dbReference type="GO" id="GO:0042626">
    <property type="term" value="F:ATPase-coupled transmembrane transporter activity"/>
    <property type="evidence" value="ECO:0007669"/>
    <property type="project" value="TreeGrafter"/>
</dbReference>
<evidence type="ECO:0000259" key="6">
    <source>
        <dbReference type="Pfam" id="PF00005"/>
    </source>
</evidence>
<comment type="caution">
    <text evidence="7">The sequence shown here is derived from an EMBL/GenBank/DDBJ whole genome shotgun (WGS) entry which is preliminary data.</text>
</comment>
<evidence type="ECO:0000256" key="1">
    <source>
        <dbReference type="ARBA" id="ARBA00004141"/>
    </source>
</evidence>
<dbReference type="InterPro" id="IPR027417">
    <property type="entry name" value="P-loop_NTPase"/>
</dbReference>
<comment type="subcellular location">
    <subcellularLocation>
        <location evidence="1">Membrane</location>
        <topology evidence="1">Multi-pass membrane protein</topology>
    </subcellularLocation>
</comment>
<dbReference type="GO" id="GO:0016887">
    <property type="term" value="F:ATP hydrolysis activity"/>
    <property type="evidence" value="ECO:0007669"/>
    <property type="project" value="InterPro"/>
</dbReference>
<dbReference type="GO" id="GO:0005886">
    <property type="term" value="C:plasma membrane"/>
    <property type="evidence" value="ECO:0007669"/>
    <property type="project" value="TreeGrafter"/>
</dbReference>
<dbReference type="InterPro" id="IPR003439">
    <property type="entry name" value="ABC_transporter-like_ATP-bd"/>
</dbReference>
<dbReference type="PANTHER" id="PTHR48041">
    <property type="entry name" value="ABC TRANSPORTER G FAMILY MEMBER 28"/>
    <property type="match status" value="1"/>
</dbReference>
<keyword evidence="2" id="KW-0813">Transport</keyword>
<dbReference type="Pfam" id="PF00005">
    <property type="entry name" value="ABC_tran"/>
    <property type="match status" value="1"/>
</dbReference>
<feature type="domain" description="ABC transporter" evidence="6">
    <location>
        <begin position="59"/>
        <end position="111"/>
    </location>
</feature>
<proteinExistence type="predicted"/>
<dbReference type="EMBL" id="JACGWN010000007">
    <property type="protein sequence ID" value="KAL0443506.1"/>
    <property type="molecule type" value="Genomic_DNA"/>
</dbReference>
<name>A0AAW2WRW9_9LAMI</name>
<organism evidence="7">
    <name type="scientific">Sesamum latifolium</name>
    <dbReference type="NCBI Taxonomy" id="2727402"/>
    <lineage>
        <taxon>Eukaryota</taxon>
        <taxon>Viridiplantae</taxon>
        <taxon>Streptophyta</taxon>
        <taxon>Embryophyta</taxon>
        <taxon>Tracheophyta</taxon>
        <taxon>Spermatophyta</taxon>
        <taxon>Magnoliopsida</taxon>
        <taxon>eudicotyledons</taxon>
        <taxon>Gunneridae</taxon>
        <taxon>Pentapetalae</taxon>
        <taxon>asterids</taxon>
        <taxon>lamiids</taxon>
        <taxon>Lamiales</taxon>
        <taxon>Pedaliaceae</taxon>
        <taxon>Sesamum</taxon>
    </lineage>
</organism>
<reference evidence="7" key="2">
    <citation type="journal article" date="2024" name="Plant">
        <title>Genomic evolution and insights into agronomic trait innovations of Sesamum species.</title>
        <authorList>
            <person name="Miao H."/>
            <person name="Wang L."/>
            <person name="Qu L."/>
            <person name="Liu H."/>
            <person name="Sun Y."/>
            <person name="Le M."/>
            <person name="Wang Q."/>
            <person name="Wei S."/>
            <person name="Zheng Y."/>
            <person name="Lin W."/>
            <person name="Duan Y."/>
            <person name="Cao H."/>
            <person name="Xiong S."/>
            <person name="Wang X."/>
            <person name="Wei L."/>
            <person name="Li C."/>
            <person name="Ma Q."/>
            <person name="Ju M."/>
            <person name="Zhao R."/>
            <person name="Li G."/>
            <person name="Mu C."/>
            <person name="Tian Q."/>
            <person name="Mei H."/>
            <person name="Zhang T."/>
            <person name="Gao T."/>
            <person name="Zhang H."/>
        </authorList>
    </citation>
    <scope>NUCLEOTIDE SEQUENCE</scope>
    <source>
        <strain evidence="7">KEN1</strain>
    </source>
</reference>
<dbReference type="SUPFAM" id="SSF52540">
    <property type="entry name" value="P-loop containing nucleoside triphosphate hydrolases"/>
    <property type="match status" value="1"/>
</dbReference>
<evidence type="ECO:0000313" key="7">
    <source>
        <dbReference type="EMBL" id="KAL0443506.1"/>
    </source>
</evidence>
<dbReference type="InterPro" id="IPR050352">
    <property type="entry name" value="ABCG_transporters"/>
</dbReference>
<evidence type="ECO:0000256" key="3">
    <source>
        <dbReference type="ARBA" id="ARBA00022692"/>
    </source>
</evidence>
<protein>
    <submittedName>
        <fullName evidence="7">ABC transporter G family member 9</fullName>
    </submittedName>
</protein>
<keyword evidence="4" id="KW-1133">Transmembrane helix</keyword>
<evidence type="ECO:0000256" key="5">
    <source>
        <dbReference type="ARBA" id="ARBA00023136"/>
    </source>
</evidence>
<gene>
    <name evidence="7" type="ORF">Slati_2073300</name>
</gene>
<sequence length="124" mass="13320">MGMEMVDMEAQIQDENHAIFKKANSPVTLKFVDVVYKVKIGQSKKLLNKNTNSEEKLVLKGITGVVRPGEMLAMLGPSGSGKTTLLTVLGGRLASGHLDGTITYNGKPFSTTMKCNTGFVDDGE</sequence>
<evidence type="ECO:0000256" key="4">
    <source>
        <dbReference type="ARBA" id="ARBA00022989"/>
    </source>
</evidence>
<keyword evidence="3" id="KW-0812">Transmembrane</keyword>
<dbReference type="Gene3D" id="3.40.50.300">
    <property type="entry name" value="P-loop containing nucleotide triphosphate hydrolases"/>
    <property type="match status" value="1"/>
</dbReference>
<accession>A0AAW2WRW9</accession>
<dbReference type="PANTHER" id="PTHR48041:SF22">
    <property type="entry name" value="ABC TRANSPORTER G FAMILY MEMBER 9"/>
    <property type="match status" value="1"/>
</dbReference>
<reference evidence="7" key="1">
    <citation type="submission" date="2020-06" db="EMBL/GenBank/DDBJ databases">
        <authorList>
            <person name="Li T."/>
            <person name="Hu X."/>
            <person name="Zhang T."/>
            <person name="Song X."/>
            <person name="Zhang H."/>
            <person name="Dai N."/>
            <person name="Sheng W."/>
            <person name="Hou X."/>
            <person name="Wei L."/>
        </authorList>
    </citation>
    <scope>NUCLEOTIDE SEQUENCE</scope>
    <source>
        <strain evidence="7">KEN1</strain>
        <tissue evidence="7">Leaf</tissue>
    </source>
</reference>
<dbReference type="GO" id="GO:0005524">
    <property type="term" value="F:ATP binding"/>
    <property type="evidence" value="ECO:0007669"/>
    <property type="project" value="InterPro"/>
</dbReference>
<dbReference type="AlphaFoldDB" id="A0AAW2WRW9"/>